<keyword evidence="1" id="KW-0812">Transmembrane</keyword>
<dbReference type="EMBL" id="AP027141">
    <property type="protein sequence ID" value="BDV30855.1"/>
    <property type="molecule type" value="Genomic_DNA"/>
</dbReference>
<evidence type="ECO:0000313" key="2">
    <source>
        <dbReference type="EMBL" id="BDV30855.1"/>
    </source>
</evidence>
<keyword evidence="1" id="KW-0472">Membrane</keyword>
<evidence type="ECO:0000256" key="1">
    <source>
        <dbReference type="SAM" id="Phobius"/>
    </source>
</evidence>
<name>A0ABM8DZ42_9MICO</name>
<dbReference type="Proteomes" id="UP001317779">
    <property type="component" value="Chromosome"/>
</dbReference>
<reference evidence="2 3" key="1">
    <citation type="submission" date="2022-12" db="EMBL/GenBank/DDBJ databases">
        <title>Microbacterium terricola strain KV-448 chromosome, complete genome.</title>
        <authorList>
            <person name="Oshima T."/>
            <person name="Moriya T."/>
            <person name="Bessho Y."/>
        </authorList>
    </citation>
    <scope>NUCLEOTIDE SEQUENCE [LARGE SCALE GENOMIC DNA]</scope>
    <source>
        <strain evidence="2 3">KV-448</strain>
    </source>
</reference>
<proteinExistence type="predicted"/>
<organism evidence="2 3">
    <name type="scientific">Microbacterium terricola</name>
    <dbReference type="NCBI Taxonomy" id="344163"/>
    <lineage>
        <taxon>Bacteria</taxon>
        <taxon>Bacillati</taxon>
        <taxon>Actinomycetota</taxon>
        <taxon>Actinomycetes</taxon>
        <taxon>Micrococcales</taxon>
        <taxon>Microbacteriaceae</taxon>
        <taxon>Microbacterium</taxon>
    </lineage>
</organism>
<sequence length="226" mass="24230">MTPDLLDDLLDRSAPATRAPRDAELATMIAEARAERPRPRRRRIALVSGVLAVVLVSGAGVAAATDGFSWGPWAQHPVGAVPFTMPNGFACELRFSPYSGGSDAAFVAEVNRTLEDWYRSTDVVAAATPLLPAMREHLADLAAESAADPGADMSVLTPAERADEIEHRAWAAEWMAWEWVVGDLETQALRHAGYRIPDDRLAGTERVGGIQCLDLDGQPYVPGAGS</sequence>
<gene>
    <name evidence="2" type="ORF">Microterr_15150</name>
</gene>
<feature type="transmembrane region" description="Helical" evidence="1">
    <location>
        <begin position="44"/>
        <end position="64"/>
    </location>
</feature>
<evidence type="ECO:0000313" key="3">
    <source>
        <dbReference type="Proteomes" id="UP001317779"/>
    </source>
</evidence>
<accession>A0ABM8DZ42</accession>
<keyword evidence="3" id="KW-1185">Reference proteome</keyword>
<dbReference type="RefSeq" id="WP_263798570.1">
    <property type="nucleotide sequence ID" value="NZ_AP027141.1"/>
</dbReference>
<keyword evidence="1" id="KW-1133">Transmembrane helix</keyword>
<protein>
    <submittedName>
        <fullName evidence="2">Uncharacterized protein</fullName>
    </submittedName>
</protein>